<comment type="caution">
    <text evidence="1">The sequence shown here is derived from an EMBL/GenBank/DDBJ whole genome shotgun (WGS) entry which is preliminary data.</text>
</comment>
<protein>
    <submittedName>
        <fullName evidence="1">Uncharacterized protein</fullName>
    </submittedName>
</protein>
<keyword evidence="2" id="KW-1185">Reference proteome</keyword>
<dbReference type="AlphaFoldDB" id="A0AAE1BDG7"/>
<dbReference type="Proteomes" id="UP001283361">
    <property type="component" value="Unassembled WGS sequence"/>
</dbReference>
<sequence>MVDVSKHTVGLNIPKVINLNPIRSLAAVGRTKIDHSDNATVTGSDNDPSMTSPDMKALSTTGHLHATQPDMTWAVSCFYPRRLDVTCDLKVSLETELTRPWKATWNNDVAPPLERHILGTEFTDAIDPLKPYETKKNVKCNLWGVTPPVWRV</sequence>
<accession>A0AAE1BDG7</accession>
<reference evidence="1" key="1">
    <citation type="journal article" date="2023" name="G3 (Bethesda)">
        <title>A reference genome for the long-term kleptoplast-retaining sea slug Elysia crispata morphotype clarki.</title>
        <authorList>
            <person name="Eastman K.E."/>
            <person name="Pendleton A.L."/>
            <person name="Shaikh M.A."/>
            <person name="Suttiyut T."/>
            <person name="Ogas R."/>
            <person name="Tomko P."/>
            <person name="Gavelis G."/>
            <person name="Widhalm J.R."/>
            <person name="Wisecaver J.H."/>
        </authorList>
    </citation>
    <scope>NUCLEOTIDE SEQUENCE</scope>
    <source>
        <strain evidence="1">ECLA1</strain>
    </source>
</reference>
<proteinExistence type="predicted"/>
<gene>
    <name evidence="1" type="ORF">RRG08_011702</name>
</gene>
<organism evidence="1 2">
    <name type="scientific">Elysia crispata</name>
    <name type="common">lettuce slug</name>
    <dbReference type="NCBI Taxonomy" id="231223"/>
    <lineage>
        <taxon>Eukaryota</taxon>
        <taxon>Metazoa</taxon>
        <taxon>Spiralia</taxon>
        <taxon>Lophotrochozoa</taxon>
        <taxon>Mollusca</taxon>
        <taxon>Gastropoda</taxon>
        <taxon>Heterobranchia</taxon>
        <taxon>Euthyneura</taxon>
        <taxon>Panpulmonata</taxon>
        <taxon>Sacoglossa</taxon>
        <taxon>Placobranchoidea</taxon>
        <taxon>Plakobranchidae</taxon>
        <taxon>Elysia</taxon>
    </lineage>
</organism>
<evidence type="ECO:0000313" key="2">
    <source>
        <dbReference type="Proteomes" id="UP001283361"/>
    </source>
</evidence>
<evidence type="ECO:0000313" key="1">
    <source>
        <dbReference type="EMBL" id="KAK3803516.1"/>
    </source>
</evidence>
<dbReference type="EMBL" id="JAWDGP010000117">
    <property type="protein sequence ID" value="KAK3803516.1"/>
    <property type="molecule type" value="Genomic_DNA"/>
</dbReference>
<name>A0AAE1BDG7_9GAST</name>